<dbReference type="Proteomes" id="UP000285060">
    <property type="component" value="Unassembled WGS sequence"/>
</dbReference>
<reference evidence="2 3" key="1">
    <citation type="submission" date="2018-08" db="EMBL/GenBank/DDBJ databases">
        <title>Aphanomyces genome sequencing and annotation.</title>
        <authorList>
            <person name="Minardi D."/>
            <person name="Oidtmann B."/>
            <person name="Van Der Giezen M."/>
            <person name="Studholme D.J."/>
        </authorList>
    </citation>
    <scope>NUCLEOTIDE SEQUENCE [LARGE SCALE GENOMIC DNA]</scope>
    <source>
        <strain evidence="2 3">NJM0002</strain>
    </source>
</reference>
<protein>
    <recommendedName>
        <fullName evidence="4">Elicitin</fullName>
    </recommendedName>
</protein>
<dbReference type="AlphaFoldDB" id="A0A418B219"/>
<dbReference type="VEuPathDB" id="FungiDB:H310_03102"/>
<evidence type="ECO:0000256" key="1">
    <source>
        <dbReference type="SAM" id="MobiDB-lite"/>
    </source>
</evidence>
<dbReference type="VEuPathDB" id="FungiDB:H310_03103"/>
<accession>A0A418B219</accession>
<feature type="region of interest" description="Disordered" evidence="1">
    <location>
        <begin position="119"/>
        <end position="148"/>
    </location>
</feature>
<dbReference type="EMBL" id="QUSY01000169">
    <property type="protein sequence ID" value="RHY31991.1"/>
    <property type="molecule type" value="Genomic_DNA"/>
</dbReference>
<evidence type="ECO:0000313" key="2">
    <source>
        <dbReference type="EMBL" id="RHY31991.1"/>
    </source>
</evidence>
<dbReference type="InterPro" id="IPR036470">
    <property type="entry name" value="Elicitin_sf"/>
</dbReference>
<organism evidence="2 3">
    <name type="scientific">Aphanomyces invadans</name>
    <dbReference type="NCBI Taxonomy" id="157072"/>
    <lineage>
        <taxon>Eukaryota</taxon>
        <taxon>Sar</taxon>
        <taxon>Stramenopiles</taxon>
        <taxon>Oomycota</taxon>
        <taxon>Saprolegniomycetes</taxon>
        <taxon>Saprolegniales</taxon>
        <taxon>Verrucalvaceae</taxon>
        <taxon>Aphanomyces</taxon>
    </lineage>
</organism>
<feature type="compositionally biased region" description="Polar residues" evidence="1">
    <location>
        <begin position="323"/>
        <end position="345"/>
    </location>
</feature>
<keyword evidence="3" id="KW-1185">Reference proteome</keyword>
<proteinExistence type="predicted"/>
<name>A0A418B219_9STRA</name>
<comment type="caution">
    <text evidence="2">The sequence shown here is derived from an EMBL/GenBank/DDBJ whole genome shotgun (WGS) entry which is preliminary data.</text>
</comment>
<feature type="compositionally biased region" description="Low complexity" evidence="1">
    <location>
        <begin position="351"/>
        <end position="366"/>
    </location>
</feature>
<gene>
    <name evidence="2" type="ORF">DYB32_002956</name>
</gene>
<dbReference type="Gene3D" id="1.10.239.10">
    <property type="entry name" value="Elicitin domain"/>
    <property type="match status" value="1"/>
</dbReference>
<dbReference type="GO" id="GO:0005576">
    <property type="term" value="C:extracellular region"/>
    <property type="evidence" value="ECO:0007669"/>
    <property type="project" value="InterPro"/>
</dbReference>
<feature type="region of interest" description="Disordered" evidence="1">
    <location>
        <begin position="323"/>
        <end position="366"/>
    </location>
</feature>
<sequence>MRGLFVVAAVATASGETSLKRCDTGKIALTSVPYMATPAAEACGAEALGGKSIRSIFETSVTPPDTIAKMVHTPSCQTWWKELSAPFARFKPCMYLGMPIQDFSNLSLEAFLEANNQEIQRFDPNRPADNSPIETDDDDAPTDTPAEELPTTAVPAITTMAPTTTTVAPLTTASTPIVHRTRHARGLGPLPNRPSRTRVASMLHPSSALVCALAIATTTQASLAPCDSSKIALAVVPTYDTPDATACATATLSGRPFNSLFETTPASTDTIKAMAANPRCQAWFSNVASIFVGMSACSFLGRNIQEYGKLTLTEFLEANNKEIQSFDPSRTEPPTTDGPSTTLAPNNVVDASTAPQTTTAPTTSKPSSAASIVLTAAAAAVSSALFFA</sequence>
<evidence type="ECO:0000313" key="3">
    <source>
        <dbReference type="Proteomes" id="UP000285060"/>
    </source>
</evidence>
<evidence type="ECO:0008006" key="4">
    <source>
        <dbReference type="Google" id="ProtNLM"/>
    </source>
</evidence>